<proteinExistence type="predicted"/>
<evidence type="ECO:0000313" key="3">
    <source>
        <dbReference type="Proteomes" id="UP001283361"/>
    </source>
</evidence>
<evidence type="ECO:0000256" key="1">
    <source>
        <dbReference type="SAM" id="MobiDB-lite"/>
    </source>
</evidence>
<keyword evidence="3" id="KW-1185">Reference proteome</keyword>
<reference evidence="2" key="1">
    <citation type="journal article" date="2023" name="G3 (Bethesda)">
        <title>A reference genome for the long-term kleptoplast-retaining sea slug Elysia crispata morphotype clarki.</title>
        <authorList>
            <person name="Eastman K.E."/>
            <person name="Pendleton A.L."/>
            <person name="Shaikh M.A."/>
            <person name="Suttiyut T."/>
            <person name="Ogas R."/>
            <person name="Tomko P."/>
            <person name="Gavelis G."/>
            <person name="Widhalm J.R."/>
            <person name="Wisecaver J.H."/>
        </authorList>
    </citation>
    <scope>NUCLEOTIDE SEQUENCE</scope>
    <source>
        <strain evidence="2">ECLA1</strain>
    </source>
</reference>
<dbReference type="Proteomes" id="UP001283361">
    <property type="component" value="Unassembled WGS sequence"/>
</dbReference>
<name>A0AAE0YEN9_9GAST</name>
<organism evidence="2 3">
    <name type="scientific">Elysia crispata</name>
    <name type="common">lettuce slug</name>
    <dbReference type="NCBI Taxonomy" id="231223"/>
    <lineage>
        <taxon>Eukaryota</taxon>
        <taxon>Metazoa</taxon>
        <taxon>Spiralia</taxon>
        <taxon>Lophotrochozoa</taxon>
        <taxon>Mollusca</taxon>
        <taxon>Gastropoda</taxon>
        <taxon>Heterobranchia</taxon>
        <taxon>Euthyneura</taxon>
        <taxon>Panpulmonata</taxon>
        <taxon>Sacoglossa</taxon>
        <taxon>Placobranchoidea</taxon>
        <taxon>Plakobranchidae</taxon>
        <taxon>Elysia</taxon>
    </lineage>
</organism>
<dbReference type="AlphaFoldDB" id="A0AAE0YEN9"/>
<feature type="region of interest" description="Disordered" evidence="1">
    <location>
        <begin position="28"/>
        <end position="51"/>
    </location>
</feature>
<feature type="compositionally biased region" description="Basic and acidic residues" evidence="1">
    <location>
        <begin position="41"/>
        <end position="51"/>
    </location>
</feature>
<dbReference type="EMBL" id="JAWDGP010006357">
    <property type="protein sequence ID" value="KAK3742416.1"/>
    <property type="molecule type" value="Genomic_DNA"/>
</dbReference>
<evidence type="ECO:0000313" key="2">
    <source>
        <dbReference type="EMBL" id="KAK3742416.1"/>
    </source>
</evidence>
<protein>
    <submittedName>
        <fullName evidence="2">Uncharacterized protein</fullName>
    </submittedName>
</protein>
<comment type="caution">
    <text evidence="2">The sequence shown here is derived from an EMBL/GenBank/DDBJ whole genome shotgun (WGS) entry which is preliminary data.</text>
</comment>
<sequence>MVSRQRLMLREEMLDMLIQEGSDDEGFLDDVVLSDSDEGSDGERCESRTRNSIDHSLSASADVSDLGLNLDNEENIDEADYMYEWTKNLDNFPMVPPFTGESGLQFDTAEKSITTPLGLLSCFINIETVKSFKCETNMCPGYHICKRKEWHIEVIDLQNLEHSHN</sequence>
<accession>A0AAE0YEN9</accession>
<gene>
    <name evidence="2" type="ORF">RRG08_019168</name>
</gene>